<dbReference type="PROSITE" id="PS00041">
    <property type="entry name" value="HTH_ARAC_FAMILY_1"/>
    <property type="match status" value="1"/>
</dbReference>
<gene>
    <name evidence="13" type="ORF">ERS852407_03641</name>
</gene>
<evidence type="ECO:0000256" key="4">
    <source>
        <dbReference type="ARBA" id="ARBA00022553"/>
    </source>
</evidence>
<dbReference type="Gene3D" id="1.10.10.60">
    <property type="entry name" value="Homeodomain-like"/>
    <property type="match status" value="2"/>
</dbReference>
<dbReference type="InterPro" id="IPR001789">
    <property type="entry name" value="Sig_transdc_resp-reg_receiver"/>
</dbReference>
<dbReference type="InterPro" id="IPR020449">
    <property type="entry name" value="Tscrpt_reg_AraC-type_HTH"/>
</dbReference>
<dbReference type="SMART" id="SM00448">
    <property type="entry name" value="REC"/>
    <property type="match status" value="1"/>
</dbReference>
<dbReference type="PROSITE" id="PS01124">
    <property type="entry name" value="HTH_ARAC_FAMILY_2"/>
    <property type="match status" value="1"/>
</dbReference>
<dbReference type="CDD" id="cd17536">
    <property type="entry name" value="REC_YesN-like"/>
    <property type="match status" value="1"/>
</dbReference>
<evidence type="ECO:0000259" key="12">
    <source>
        <dbReference type="PROSITE" id="PS50110"/>
    </source>
</evidence>
<keyword evidence="5" id="KW-0902">Two-component regulatory system</keyword>
<evidence type="ECO:0000256" key="7">
    <source>
        <dbReference type="ARBA" id="ARBA00023125"/>
    </source>
</evidence>
<dbReference type="SUPFAM" id="SSF52172">
    <property type="entry name" value="CheY-like"/>
    <property type="match status" value="1"/>
</dbReference>
<evidence type="ECO:0000256" key="8">
    <source>
        <dbReference type="ARBA" id="ARBA00023163"/>
    </source>
</evidence>
<dbReference type="PANTHER" id="PTHR42713">
    <property type="entry name" value="HISTIDINE KINASE-RELATED"/>
    <property type="match status" value="1"/>
</dbReference>
<keyword evidence="4 10" id="KW-0597">Phosphoprotein</keyword>
<keyword evidence="8" id="KW-0804">Transcription</keyword>
<dbReference type="InterPro" id="IPR018062">
    <property type="entry name" value="HTH_AraC-typ_CS"/>
</dbReference>
<dbReference type="AlphaFoldDB" id="A0A174H6R2"/>
<evidence type="ECO:0000256" key="2">
    <source>
        <dbReference type="ARBA" id="ARBA00018672"/>
    </source>
</evidence>
<comment type="function">
    <text evidence="9">May play the central regulatory role in sporulation. It may be an element of the effector pathway responsible for the activation of sporulation genes in response to nutritional stress. Spo0A may act in concert with spo0H (a sigma factor) to control the expression of some genes that are critical to the sporulation process.</text>
</comment>
<dbReference type="InterPro" id="IPR018060">
    <property type="entry name" value="HTH_AraC"/>
</dbReference>
<dbReference type="InterPro" id="IPR051552">
    <property type="entry name" value="HptR"/>
</dbReference>
<evidence type="ECO:0000256" key="1">
    <source>
        <dbReference type="ARBA" id="ARBA00004496"/>
    </source>
</evidence>
<keyword evidence="3" id="KW-0963">Cytoplasm</keyword>
<dbReference type="PROSITE" id="PS50110">
    <property type="entry name" value="RESPONSE_REGULATORY"/>
    <property type="match status" value="1"/>
</dbReference>
<name>A0A174H6R2_9FIRM</name>
<evidence type="ECO:0000256" key="3">
    <source>
        <dbReference type="ARBA" id="ARBA00022490"/>
    </source>
</evidence>
<dbReference type="Pfam" id="PF12833">
    <property type="entry name" value="HTH_18"/>
    <property type="match status" value="1"/>
</dbReference>
<proteinExistence type="predicted"/>
<keyword evidence="7" id="KW-0238">DNA-binding</keyword>
<evidence type="ECO:0000259" key="11">
    <source>
        <dbReference type="PROSITE" id="PS01124"/>
    </source>
</evidence>
<dbReference type="Proteomes" id="UP000095651">
    <property type="component" value="Unassembled WGS sequence"/>
</dbReference>
<dbReference type="Pfam" id="PF00072">
    <property type="entry name" value="Response_reg"/>
    <property type="match status" value="1"/>
</dbReference>
<dbReference type="InterPro" id="IPR011006">
    <property type="entry name" value="CheY-like_superfamily"/>
</dbReference>
<dbReference type="Gene3D" id="3.40.50.2300">
    <property type="match status" value="1"/>
</dbReference>
<dbReference type="GO" id="GO:0005737">
    <property type="term" value="C:cytoplasm"/>
    <property type="evidence" value="ECO:0007669"/>
    <property type="project" value="UniProtKB-SubCell"/>
</dbReference>
<evidence type="ECO:0000313" key="14">
    <source>
        <dbReference type="Proteomes" id="UP000095651"/>
    </source>
</evidence>
<dbReference type="GO" id="GO:0043565">
    <property type="term" value="F:sequence-specific DNA binding"/>
    <property type="evidence" value="ECO:0007669"/>
    <property type="project" value="InterPro"/>
</dbReference>
<keyword evidence="6" id="KW-0805">Transcription regulation</keyword>
<organism evidence="13 14">
    <name type="scientific">Hungatella hathewayi</name>
    <dbReference type="NCBI Taxonomy" id="154046"/>
    <lineage>
        <taxon>Bacteria</taxon>
        <taxon>Bacillati</taxon>
        <taxon>Bacillota</taxon>
        <taxon>Clostridia</taxon>
        <taxon>Lachnospirales</taxon>
        <taxon>Lachnospiraceae</taxon>
        <taxon>Hungatella</taxon>
    </lineage>
</organism>
<evidence type="ECO:0000256" key="10">
    <source>
        <dbReference type="PROSITE-ProRule" id="PRU00169"/>
    </source>
</evidence>
<comment type="subcellular location">
    <subcellularLocation>
        <location evidence="1">Cytoplasm</location>
    </subcellularLocation>
</comment>
<feature type="modified residue" description="4-aspartylphosphate" evidence="10">
    <location>
        <position position="71"/>
    </location>
</feature>
<evidence type="ECO:0000256" key="6">
    <source>
        <dbReference type="ARBA" id="ARBA00023015"/>
    </source>
</evidence>
<accession>A0A174H6R2</accession>
<protein>
    <recommendedName>
        <fullName evidence="2">Stage 0 sporulation protein A homolog</fullName>
    </recommendedName>
</protein>
<feature type="domain" description="Response regulatory" evidence="12">
    <location>
        <begin position="19"/>
        <end position="136"/>
    </location>
</feature>
<reference evidence="13 14" key="1">
    <citation type="submission" date="2015-09" db="EMBL/GenBank/DDBJ databases">
        <authorList>
            <consortium name="Pathogen Informatics"/>
        </authorList>
    </citation>
    <scope>NUCLEOTIDE SEQUENCE [LARGE SCALE GENOMIC DNA]</scope>
    <source>
        <strain evidence="13 14">2789STDY5608850</strain>
    </source>
</reference>
<dbReference type="PANTHER" id="PTHR42713:SF3">
    <property type="entry name" value="TRANSCRIPTIONAL REGULATORY PROTEIN HPTR"/>
    <property type="match status" value="1"/>
</dbReference>
<feature type="domain" description="HTH araC/xylS-type" evidence="11">
    <location>
        <begin position="414"/>
        <end position="511"/>
    </location>
</feature>
<evidence type="ECO:0000256" key="5">
    <source>
        <dbReference type="ARBA" id="ARBA00023012"/>
    </source>
</evidence>
<evidence type="ECO:0000313" key="13">
    <source>
        <dbReference type="EMBL" id="CUO69881.1"/>
    </source>
</evidence>
<dbReference type="GO" id="GO:0000160">
    <property type="term" value="P:phosphorelay signal transduction system"/>
    <property type="evidence" value="ECO:0007669"/>
    <property type="project" value="UniProtKB-KW"/>
</dbReference>
<dbReference type="InterPro" id="IPR009057">
    <property type="entry name" value="Homeodomain-like_sf"/>
</dbReference>
<dbReference type="EMBL" id="CYZE01000010">
    <property type="protein sequence ID" value="CUO69881.1"/>
    <property type="molecule type" value="Genomic_DNA"/>
</dbReference>
<dbReference type="SMART" id="SM00342">
    <property type="entry name" value="HTH_ARAC"/>
    <property type="match status" value="1"/>
</dbReference>
<sequence length="514" mass="60054">MQRLAEPLLLFGDGIQMYKIMIVEDEPPIARYLCRLFEQFKGEYEVAAVGSNGQEGLELFISHQPDIVITDVRMPMMNGLQLIKRIKSLDSKVQFLIISDYQDFEYARDGLHLGVHNYLTKPVTSEQLSENLLQLKKIIDEERKEDGHRILQDLLNGQMESDTAKLLQRQASRWQLVLVQCGCVMNSRMKYLIQPEDNPDIHLPKITRMISMPDKAVAWTAENDNNTMIFLWNAEDVLFNEKMILYDDKGIFWTVVCSEVFEDLTKIPTIYSNCSKILYYRTVIGENQYLNYSKSLDLEQPYIFMTEQEMEFIQAVKMNSFDLLKNALIYAFAEMERIHIPQYILENQLQRFFFIIADRRTITMEQQQEGLAEIIYFSRNMAAVLGGILDLLMTGWEFGGINSRNRSKGQQMMESIDQYIDSHLNEIFSLQDLSEPFSLSKTYICRLFRDYKGMSFKDYIIGIKIDKAKELLLKGENVKNVSEYLGYIDQFYFSKVFKKRIGVTPSEYIRNARV</sequence>
<dbReference type="GO" id="GO:0003700">
    <property type="term" value="F:DNA-binding transcription factor activity"/>
    <property type="evidence" value="ECO:0007669"/>
    <property type="project" value="InterPro"/>
</dbReference>
<dbReference type="PRINTS" id="PR00032">
    <property type="entry name" value="HTHARAC"/>
</dbReference>
<evidence type="ECO:0000256" key="9">
    <source>
        <dbReference type="ARBA" id="ARBA00024867"/>
    </source>
</evidence>
<dbReference type="SUPFAM" id="SSF46689">
    <property type="entry name" value="Homeodomain-like"/>
    <property type="match status" value="2"/>
</dbReference>